<feature type="domain" description="Centrosomal protein CEP104 Zn finger" evidence="2">
    <location>
        <begin position="169"/>
        <end position="249"/>
    </location>
</feature>
<feature type="non-terminal residue" evidence="3">
    <location>
        <position position="1"/>
    </location>
</feature>
<dbReference type="Gene3D" id="1.25.10.10">
    <property type="entry name" value="Leucine-rich Repeat Variant"/>
    <property type="match status" value="1"/>
</dbReference>
<dbReference type="PANTHER" id="PTHR13371">
    <property type="entry name" value="GLYCINE-, GLUTAMATE-, THIENYLCYCLOHEXYLPIPERIDINE-BINDING PROTEIN"/>
    <property type="match status" value="1"/>
</dbReference>
<accession>A0A6S7K4L5</accession>
<dbReference type="PANTHER" id="PTHR13371:SF0">
    <property type="entry name" value="CENTROSOMAL PROTEIN OF 104 KDA"/>
    <property type="match status" value="1"/>
</dbReference>
<dbReference type="OrthoDB" id="66599at2759"/>
<dbReference type="EMBL" id="CACRXK020025316">
    <property type="protein sequence ID" value="CAB4039387.1"/>
    <property type="molecule type" value="Genomic_DNA"/>
</dbReference>
<proteinExistence type="predicted"/>
<gene>
    <name evidence="3" type="ORF">PACLA_8A001616</name>
</gene>
<evidence type="ECO:0000313" key="3">
    <source>
        <dbReference type="EMBL" id="CAB4039387.1"/>
    </source>
</evidence>
<dbReference type="InterPro" id="IPR052607">
    <property type="entry name" value="CEP104-like"/>
</dbReference>
<comment type="caution">
    <text evidence="3">The sequence shown here is derived from an EMBL/GenBank/DDBJ whole genome shotgun (WGS) entry which is preliminary data.</text>
</comment>
<sequence>TTARLYTGRIELIEKLLAVLGHEETTTNGFSTASTMKFLLPALDHASGGVRDAAVKLIFELYKLKAPVKGFLPADEPTTRKNPLYRSIFDGFDKIDGKPTEAERKAKAKSDREAAEKSKQTEIDELHAHLQALREMAAKQGDVETDKASKDQPAVDTSAKPEPTAVDRMCIFCGTKDETFTEEVLDTHYWKSCPMLKRCSKCSQVIEIARQSQHLLEECDSKSSFVSCPKCKEAVTKIELTNHTHDKICP</sequence>
<feature type="non-terminal residue" evidence="3">
    <location>
        <position position="250"/>
    </location>
</feature>
<dbReference type="Pfam" id="PF21040">
    <property type="entry name" value="CEP104-like_TOG"/>
    <property type="match status" value="1"/>
</dbReference>
<dbReference type="AlphaFoldDB" id="A0A6S7K4L5"/>
<feature type="compositionally biased region" description="Basic and acidic residues" evidence="1">
    <location>
        <begin position="141"/>
        <end position="150"/>
    </location>
</feature>
<dbReference type="Proteomes" id="UP001152795">
    <property type="component" value="Unassembled WGS sequence"/>
</dbReference>
<dbReference type="InterPro" id="IPR011989">
    <property type="entry name" value="ARM-like"/>
</dbReference>
<organism evidence="3 4">
    <name type="scientific">Paramuricea clavata</name>
    <name type="common">Red gorgonian</name>
    <name type="synonym">Violescent sea-whip</name>
    <dbReference type="NCBI Taxonomy" id="317549"/>
    <lineage>
        <taxon>Eukaryota</taxon>
        <taxon>Metazoa</taxon>
        <taxon>Cnidaria</taxon>
        <taxon>Anthozoa</taxon>
        <taxon>Octocorallia</taxon>
        <taxon>Malacalcyonacea</taxon>
        <taxon>Plexauridae</taxon>
        <taxon>Paramuricea</taxon>
    </lineage>
</organism>
<evidence type="ECO:0000256" key="1">
    <source>
        <dbReference type="SAM" id="MobiDB-lite"/>
    </source>
</evidence>
<evidence type="ECO:0000313" key="4">
    <source>
        <dbReference type="Proteomes" id="UP001152795"/>
    </source>
</evidence>
<dbReference type="GO" id="GO:0005929">
    <property type="term" value="C:cilium"/>
    <property type="evidence" value="ECO:0007669"/>
    <property type="project" value="TreeGrafter"/>
</dbReference>
<protein>
    <recommendedName>
        <fullName evidence="2">Centrosomal protein CEP104 Zn finger domain-containing protein</fullName>
    </recommendedName>
</protein>
<dbReference type="Pfam" id="PF21039">
    <property type="entry name" value="CEP104_ZnF"/>
    <property type="match status" value="1"/>
</dbReference>
<evidence type="ECO:0000259" key="2">
    <source>
        <dbReference type="Pfam" id="PF21039"/>
    </source>
</evidence>
<feature type="region of interest" description="Disordered" evidence="1">
    <location>
        <begin position="100"/>
        <end position="120"/>
    </location>
</feature>
<dbReference type="InterPro" id="IPR048738">
    <property type="entry name" value="CEP104_Znf"/>
</dbReference>
<keyword evidence="4" id="KW-1185">Reference proteome</keyword>
<name>A0A6S7K4L5_PARCT</name>
<reference evidence="3" key="1">
    <citation type="submission" date="2020-04" db="EMBL/GenBank/DDBJ databases">
        <authorList>
            <person name="Alioto T."/>
            <person name="Alioto T."/>
            <person name="Gomez Garrido J."/>
        </authorList>
    </citation>
    <scope>NUCLEOTIDE SEQUENCE</scope>
    <source>
        <strain evidence="3">A484AB</strain>
    </source>
</reference>
<feature type="region of interest" description="Disordered" evidence="1">
    <location>
        <begin position="139"/>
        <end position="160"/>
    </location>
</feature>